<dbReference type="PANTHER" id="PTHR30195">
    <property type="entry name" value="TYPE I SITE-SPECIFIC DEOXYRIBONUCLEASE PROTEIN SUBUNIT M AND R"/>
    <property type="match status" value="1"/>
</dbReference>
<dbReference type="InterPro" id="IPR014001">
    <property type="entry name" value="Helicase_ATP-bd"/>
</dbReference>
<dbReference type="InterPro" id="IPR027417">
    <property type="entry name" value="P-loop_NTPase"/>
</dbReference>
<dbReference type="PROSITE" id="PS51192">
    <property type="entry name" value="HELICASE_ATP_BIND_1"/>
    <property type="match status" value="1"/>
</dbReference>
<dbReference type="AlphaFoldDB" id="A0A495V5P2"/>
<keyword evidence="7 10" id="KW-0378">Hydrolase</keyword>
<keyword evidence="13" id="KW-1185">Reference proteome</keyword>
<dbReference type="GO" id="GO:0009035">
    <property type="term" value="F:type I site-specific deoxyribonuclease activity"/>
    <property type="evidence" value="ECO:0007669"/>
    <property type="project" value="UniProtKB-EC"/>
</dbReference>
<dbReference type="SMART" id="SM00487">
    <property type="entry name" value="DEXDc"/>
    <property type="match status" value="1"/>
</dbReference>
<organism evidence="12 13">
    <name type="scientific">Thiocapsa rosea</name>
    <dbReference type="NCBI Taxonomy" id="69360"/>
    <lineage>
        <taxon>Bacteria</taxon>
        <taxon>Pseudomonadati</taxon>
        <taxon>Pseudomonadota</taxon>
        <taxon>Gammaproteobacteria</taxon>
        <taxon>Chromatiales</taxon>
        <taxon>Chromatiaceae</taxon>
        <taxon>Thiocapsa</taxon>
    </lineage>
</organism>
<dbReference type="NCBIfam" id="TIGR00348">
    <property type="entry name" value="hsdR"/>
    <property type="match status" value="1"/>
</dbReference>
<dbReference type="GO" id="GO:0005524">
    <property type="term" value="F:ATP binding"/>
    <property type="evidence" value="ECO:0007669"/>
    <property type="project" value="UniProtKB-KW"/>
</dbReference>
<evidence type="ECO:0000256" key="2">
    <source>
        <dbReference type="ARBA" id="ARBA00008598"/>
    </source>
</evidence>
<evidence type="ECO:0000256" key="1">
    <source>
        <dbReference type="ARBA" id="ARBA00000851"/>
    </source>
</evidence>
<keyword evidence="3" id="KW-0540">Nuclease</keyword>
<dbReference type="InterPro" id="IPR055180">
    <property type="entry name" value="HsdR_RecA-like_helicase_dom_2"/>
</dbReference>
<dbReference type="EC" id="3.1.21.3" evidence="10"/>
<evidence type="ECO:0000259" key="11">
    <source>
        <dbReference type="PROSITE" id="PS51192"/>
    </source>
</evidence>
<keyword evidence="8 10" id="KW-0067">ATP-binding</keyword>
<accession>A0A495V5P2</accession>
<dbReference type="CDD" id="cd18030">
    <property type="entry name" value="DEXHc_RE_I_HsdR"/>
    <property type="match status" value="1"/>
</dbReference>
<dbReference type="Gene3D" id="3.40.50.300">
    <property type="entry name" value="P-loop containing nucleotide triphosphate hydrolases"/>
    <property type="match status" value="3"/>
</dbReference>
<dbReference type="InterPro" id="IPR021810">
    <property type="entry name" value="T1RH-like_C"/>
</dbReference>
<evidence type="ECO:0000256" key="10">
    <source>
        <dbReference type="RuleBase" id="RU364115"/>
    </source>
</evidence>
<dbReference type="InterPro" id="IPR040980">
    <property type="entry name" value="SWI2_SNF2"/>
</dbReference>
<dbReference type="InterPro" id="IPR051268">
    <property type="entry name" value="Type-I_R_enzyme_R_subunit"/>
</dbReference>
<dbReference type="CDD" id="cd18800">
    <property type="entry name" value="SF2_C_EcoR124I-like"/>
    <property type="match status" value="1"/>
</dbReference>
<keyword evidence="5 10" id="KW-0680">Restriction system</keyword>
<comment type="subunit">
    <text evidence="10">The type I restriction/modification system is composed of three polypeptides R, M and S.</text>
</comment>
<dbReference type="EMBL" id="RBXL01000001">
    <property type="protein sequence ID" value="RKT44716.1"/>
    <property type="molecule type" value="Genomic_DNA"/>
</dbReference>
<dbReference type="OrthoDB" id="9758243at2"/>
<dbReference type="Pfam" id="PF11867">
    <property type="entry name" value="T1RH-like_C"/>
    <property type="match status" value="1"/>
</dbReference>
<sequence>MPSPTEQLVEDVAAVYFGVIGAQVRRGLEIDDAGERSDSGQCVLQGRLSAALHRLNPALPHEIIEGVVRTLAHPPHPTLIHNNRWFHTLLTDGVEVEYRDSQTGETRGGRCRLVDFDDPLTNDLLVVRQLAVTGPSDKAIRLDLVVFLNGLPVAVIELKDPTDPRADLTTAIEQLDRYQETAPDLFVANLVRVVSDGMLTRVGSITSDRSRFMPWRPLADEGRSAPTLEALIRGLFEPRALLDYLRTCVVFEEEARGEIVKKIAGYHQFRAVSKAQASVLAHLKPAGDGRGGVIWHTQGSGKSLTMLMLAGALIRAPNLTNPTLVLITDRNDLDDQLFDTFAAGRALLRQDPVQATSRDHLRDLLNRAAGGVAFTTIQKFAEAHGVISERANVVALADEAHRSQYGFVEGGARWMREALPNATFVGFTGTPLERDDKNTIHVFGDYVDVYDIRQAVEDGATRPLYYESRIVKLKVDEDGARVAEEEVDYVVNADRKGAQPDERIRVRLESLVGAPERLERLATFIVEHWEKRRSAMEGKAMVVTMSRDIAARLYEQIRLLRPAWHDADDELGAMKVVVTGSADDPEPLRGHVRTKAARKRLAERFKAPADDLRLVIVCDMWLTGFDCPPAHTLYLDKPLAGHNLMQAIARVNRVWGDKPGGLIVDLLGLADQLADALATYSRAGGTGQAVRQVQDEAVPAMQSAFETLRDFFHGFDYTRALDAAPRDVLPVYLGAIDHVLGADDGWTRFRTLVKALATAFALAVPRTETDLIAPHLAFFQRAAAMIRKRLADDGKGPDSRARQRDIDAAVRQVIGGAVDADEVIDLFAVAGLDEARLDILSDEFLERVAALEQKNLALETLRKLLNDQIRSTERSNLVRSRKFREALEDALLRYTNKAITTAEMIARLIDLARDLREAQRQGDALGLSTEEIAFYDALAENASAREVMQSDALRLMARELTEMVRRMPKLDWTQRESVRATLRRNVRRLLAKYGYPPDLAEGATQLVLRQAELSTEDFVE</sequence>
<evidence type="ECO:0000256" key="6">
    <source>
        <dbReference type="ARBA" id="ARBA00022759"/>
    </source>
</evidence>
<evidence type="ECO:0000256" key="5">
    <source>
        <dbReference type="ARBA" id="ARBA00022747"/>
    </source>
</evidence>
<dbReference type="RefSeq" id="WP_120797117.1">
    <property type="nucleotide sequence ID" value="NZ_RBXL01000001.1"/>
</dbReference>
<dbReference type="CDD" id="cd22332">
    <property type="entry name" value="HsdR_N"/>
    <property type="match status" value="1"/>
</dbReference>
<gene>
    <name evidence="12" type="ORF">BDD21_2114</name>
</gene>
<comment type="catalytic activity">
    <reaction evidence="1 10">
        <text>Endonucleolytic cleavage of DNA to give random double-stranded fragments with terminal 5'-phosphates, ATP is simultaneously hydrolyzed.</text>
        <dbReference type="EC" id="3.1.21.3"/>
    </reaction>
</comment>
<evidence type="ECO:0000256" key="9">
    <source>
        <dbReference type="ARBA" id="ARBA00023125"/>
    </source>
</evidence>
<dbReference type="InterPro" id="IPR007409">
    <property type="entry name" value="Restrct_endonuc_type1_HsdR_N"/>
</dbReference>
<comment type="function">
    <text evidence="10">Subunit R is required for both nuclease and ATPase activities, but not for modification.</text>
</comment>
<proteinExistence type="inferred from homology"/>
<dbReference type="Proteomes" id="UP000274556">
    <property type="component" value="Unassembled WGS sequence"/>
</dbReference>
<evidence type="ECO:0000256" key="8">
    <source>
        <dbReference type="ARBA" id="ARBA00022840"/>
    </source>
</evidence>
<keyword evidence="6" id="KW-0255">Endonuclease</keyword>
<evidence type="ECO:0000313" key="12">
    <source>
        <dbReference type="EMBL" id="RKT44716.1"/>
    </source>
</evidence>
<dbReference type="InterPro" id="IPR004473">
    <property type="entry name" value="Restrct_endonuc_typeI_HsdR"/>
</dbReference>
<evidence type="ECO:0000256" key="7">
    <source>
        <dbReference type="ARBA" id="ARBA00022801"/>
    </source>
</evidence>
<reference evidence="12 13" key="1">
    <citation type="submission" date="2018-10" db="EMBL/GenBank/DDBJ databases">
        <title>Genomic Encyclopedia of Archaeal and Bacterial Type Strains, Phase II (KMG-II): from individual species to whole genera.</title>
        <authorList>
            <person name="Goeker M."/>
        </authorList>
    </citation>
    <scope>NUCLEOTIDE SEQUENCE [LARGE SCALE GENOMIC DNA]</scope>
    <source>
        <strain evidence="12 13">DSM 235</strain>
    </source>
</reference>
<dbReference type="SUPFAM" id="SSF52540">
    <property type="entry name" value="P-loop containing nucleoside triphosphate hydrolases"/>
    <property type="match status" value="2"/>
</dbReference>
<evidence type="ECO:0000256" key="4">
    <source>
        <dbReference type="ARBA" id="ARBA00022741"/>
    </source>
</evidence>
<comment type="caution">
    <text evidence="12">The sequence shown here is derived from an EMBL/GenBank/DDBJ whole genome shotgun (WGS) entry which is preliminary data.</text>
</comment>
<dbReference type="GO" id="GO:0009307">
    <property type="term" value="P:DNA restriction-modification system"/>
    <property type="evidence" value="ECO:0007669"/>
    <property type="project" value="UniProtKB-KW"/>
</dbReference>
<feature type="domain" description="Helicase ATP-binding" evidence="11">
    <location>
        <begin position="283"/>
        <end position="449"/>
    </location>
</feature>
<dbReference type="Pfam" id="PF22679">
    <property type="entry name" value="T1R_D3-like"/>
    <property type="match status" value="1"/>
</dbReference>
<evidence type="ECO:0000313" key="13">
    <source>
        <dbReference type="Proteomes" id="UP000274556"/>
    </source>
</evidence>
<dbReference type="GO" id="GO:0003677">
    <property type="term" value="F:DNA binding"/>
    <property type="evidence" value="ECO:0007669"/>
    <property type="project" value="UniProtKB-KW"/>
</dbReference>
<dbReference type="Gene3D" id="3.90.1570.50">
    <property type="match status" value="1"/>
</dbReference>
<dbReference type="PANTHER" id="PTHR30195:SF15">
    <property type="entry name" value="TYPE I RESTRICTION ENZYME HINDI ENDONUCLEASE SUBUNIT"/>
    <property type="match status" value="1"/>
</dbReference>
<comment type="similarity">
    <text evidence="2 10">Belongs to the HsdR family.</text>
</comment>
<evidence type="ECO:0000256" key="3">
    <source>
        <dbReference type="ARBA" id="ARBA00022722"/>
    </source>
</evidence>
<name>A0A495V5P2_9GAMM</name>
<dbReference type="Pfam" id="PF04313">
    <property type="entry name" value="HSDR_N"/>
    <property type="match status" value="1"/>
</dbReference>
<keyword evidence="4 10" id="KW-0547">Nucleotide-binding</keyword>
<dbReference type="Pfam" id="PF18766">
    <property type="entry name" value="SWI2_SNF2"/>
    <property type="match status" value="1"/>
</dbReference>
<keyword evidence="9 10" id="KW-0238">DNA-binding</keyword>
<protein>
    <recommendedName>
        <fullName evidence="10">Type I restriction enzyme endonuclease subunit</fullName>
        <shortName evidence="10">R protein</shortName>
        <ecNumber evidence="10">3.1.21.3</ecNumber>
    </recommendedName>
</protein>